<dbReference type="Pfam" id="PF01315">
    <property type="entry name" value="Ald_Xan_dh_C"/>
    <property type="match status" value="1"/>
</dbReference>
<proteinExistence type="predicted"/>
<keyword evidence="1" id="KW-0500">Molybdenum</keyword>
<dbReference type="RefSeq" id="WP_190193287.1">
    <property type="nucleotide sequence ID" value="NZ_BMVU01000036.1"/>
</dbReference>
<dbReference type="PANTHER" id="PTHR11908:SF132">
    <property type="entry name" value="ALDEHYDE OXIDASE 1-RELATED"/>
    <property type="match status" value="1"/>
</dbReference>
<keyword evidence="2" id="KW-0560">Oxidoreductase</keyword>
<dbReference type="Pfam" id="PF20256">
    <property type="entry name" value="MoCoBD_2"/>
    <property type="match status" value="1"/>
</dbReference>
<dbReference type="InterPro" id="IPR037165">
    <property type="entry name" value="AldOxase/xan_DH_Mopterin-bd_sf"/>
</dbReference>
<dbReference type="Pfam" id="PF02738">
    <property type="entry name" value="MoCoBD_1"/>
    <property type="match status" value="1"/>
</dbReference>
<keyword evidence="5" id="KW-1185">Reference proteome</keyword>
<dbReference type="SUPFAM" id="SSF54665">
    <property type="entry name" value="CO dehydrogenase molybdoprotein N-domain-like"/>
    <property type="match status" value="1"/>
</dbReference>
<dbReference type="PANTHER" id="PTHR11908">
    <property type="entry name" value="XANTHINE DEHYDROGENASE"/>
    <property type="match status" value="1"/>
</dbReference>
<name>A0A918NUQ3_9ACTN</name>
<dbReference type="EMBL" id="BMVU01000036">
    <property type="protein sequence ID" value="GGX96664.1"/>
    <property type="molecule type" value="Genomic_DNA"/>
</dbReference>
<dbReference type="SMART" id="SM01008">
    <property type="entry name" value="Ald_Xan_dh_C"/>
    <property type="match status" value="1"/>
</dbReference>
<evidence type="ECO:0000256" key="2">
    <source>
        <dbReference type="ARBA" id="ARBA00023002"/>
    </source>
</evidence>
<dbReference type="Gene3D" id="3.30.365.10">
    <property type="entry name" value="Aldehyde oxidase/xanthine dehydrogenase, molybdopterin binding domain"/>
    <property type="match status" value="4"/>
</dbReference>
<organism evidence="4 5">
    <name type="scientific">Streptomyces minutiscleroticus</name>
    <dbReference type="NCBI Taxonomy" id="68238"/>
    <lineage>
        <taxon>Bacteria</taxon>
        <taxon>Bacillati</taxon>
        <taxon>Actinomycetota</taxon>
        <taxon>Actinomycetes</taxon>
        <taxon>Kitasatosporales</taxon>
        <taxon>Streptomycetaceae</taxon>
        <taxon>Streptomyces</taxon>
    </lineage>
</organism>
<protein>
    <submittedName>
        <fullName evidence="4">Acylaldehyde oxidase</fullName>
    </submittedName>
</protein>
<reference evidence="4" key="2">
    <citation type="submission" date="2020-09" db="EMBL/GenBank/DDBJ databases">
        <authorList>
            <person name="Sun Q."/>
            <person name="Ohkuma M."/>
        </authorList>
    </citation>
    <scope>NUCLEOTIDE SEQUENCE</scope>
    <source>
        <strain evidence="4">JCM 4790</strain>
    </source>
</reference>
<dbReference type="Proteomes" id="UP000619244">
    <property type="component" value="Unassembled WGS sequence"/>
</dbReference>
<evidence type="ECO:0000313" key="5">
    <source>
        <dbReference type="Proteomes" id="UP000619244"/>
    </source>
</evidence>
<evidence type="ECO:0000256" key="1">
    <source>
        <dbReference type="ARBA" id="ARBA00022505"/>
    </source>
</evidence>
<comment type="caution">
    <text evidence="4">The sequence shown here is derived from an EMBL/GenBank/DDBJ whole genome shotgun (WGS) entry which is preliminary data.</text>
</comment>
<sequence>MTTAETGRAVGPGLDRVDAPLKVTGAALYPNDVSWPGMAHAALVRSTVAAGRVLDIDVAPARRAPGVLAAVTHLNAPRLARGPRPPMIGAPPAPLQDDRVLHHGQHLGIVVAESPEQARHAARLVRVEYEPAEAVLDLDDARAELLVDPWGLDTEHGDVDAGFARSDVVVEETYTTPDNTNNPLGLMTTVASWQGGLLTVQDSTQWPSNVRTTLAAVFGVPESRVRVLAPFVGGGFGAGLRVWSHVLLTVLAAREAGRPVKLVLTRPEMFTSVGHRPRTVQRVRVGATRDGTLVAVEHDSVAPVAMDDDNVEPVSHSSTFSYACRGIRTRDRQARLTVPSPGSMRAPAEAQGNFALETAIDEVAHALGMDPLAFRLHNHADDHPLLGLPWSSKALKECYRLGAERFGWSRRTPEPGSLRDGRDLVGYGVAGVCYPFIQFPCQARVSVLGDGSAHVRSAATDIGTGTYTVMTQLAAELLGLDVGRVRFDPGDSDLPYAPPAGGSGLTGALGNAVHAACRRLVRDFCDLVRDDAASPLLGAAPEEVAVAGGRLHRVGDPGRGESYADILARHGLAELGADGRSAPPRAEDLGMAPAGAFGAKFVEVRVDAELRLLRVARVVSVVDGGRILNEKTATSQIVGGTVGGIGQALFEDTVTDPVTGRIANATFGDYLVPVHADVPDMEVLFVGGPDRASATGTKGIGEIGLVGVAAAVGNAVFHATGRRVRSLPITVEQLLP</sequence>
<dbReference type="InterPro" id="IPR008274">
    <property type="entry name" value="AldOxase/xan_DH_MoCoBD1"/>
</dbReference>
<evidence type="ECO:0000259" key="3">
    <source>
        <dbReference type="SMART" id="SM01008"/>
    </source>
</evidence>
<dbReference type="InterPro" id="IPR000674">
    <property type="entry name" value="Ald_Oxase/Xan_DH_a/b"/>
</dbReference>
<dbReference type="GO" id="GO:0005506">
    <property type="term" value="F:iron ion binding"/>
    <property type="evidence" value="ECO:0007669"/>
    <property type="project" value="InterPro"/>
</dbReference>
<dbReference type="SUPFAM" id="SSF56003">
    <property type="entry name" value="Molybdenum cofactor-binding domain"/>
    <property type="match status" value="1"/>
</dbReference>
<dbReference type="AlphaFoldDB" id="A0A918NUQ3"/>
<dbReference type="Gene3D" id="3.90.1170.50">
    <property type="entry name" value="Aldehyde oxidase/xanthine dehydrogenase, a/b hammerhead"/>
    <property type="match status" value="1"/>
</dbReference>
<accession>A0A918NUQ3</accession>
<dbReference type="InterPro" id="IPR036856">
    <property type="entry name" value="Ald_Oxase/Xan_DH_a/b_sf"/>
</dbReference>
<gene>
    <name evidence="4" type="ORF">GCM10010358_58120</name>
</gene>
<dbReference type="GO" id="GO:0016491">
    <property type="term" value="F:oxidoreductase activity"/>
    <property type="evidence" value="ECO:0007669"/>
    <property type="project" value="UniProtKB-KW"/>
</dbReference>
<dbReference type="InterPro" id="IPR046867">
    <property type="entry name" value="AldOxase/xan_DH_MoCoBD2"/>
</dbReference>
<dbReference type="InterPro" id="IPR016208">
    <property type="entry name" value="Ald_Oxase/xanthine_DH-like"/>
</dbReference>
<reference evidence="4" key="1">
    <citation type="journal article" date="2014" name="Int. J. Syst. Evol. Microbiol.">
        <title>Complete genome sequence of Corynebacterium casei LMG S-19264T (=DSM 44701T), isolated from a smear-ripened cheese.</title>
        <authorList>
            <consortium name="US DOE Joint Genome Institute (JGI-PGF)"/>
            <person name="Walter F."/>
            <person name="Albersmeier A."/>
            <person name="Kalinowski J."/>
            <person name="Ruckert C."/>
        </authorList>
    </citation>
    <scope>NUCLEOTIDE SEQUENCE</scope>
    <source>
        <strain evidence="4">JCM 4790</strain>
    </source>
</reference>
<evidence type="ECO:0000313" key="4">
    <source>
        <dbReference type="EMBL" id="GGX96664.1"/>
    </source>
</evidence>
<feature type="domain" description="Aldehyde oxidase/xanthine dehydrogenase a/b hammerhead" evidence="3">
    <location>
        <begin position="24"/>
        <end position="133"/>
    </location>
</feature>